<sequence>MKSELVEVCDFDPRHHTGGARAVQGKCSWHGSTCDKEVVASALVRDGGGETWHAVCRRALRALEATR</sequence>
<name>A0ABX8UEJ8_9ACTN</name>
<evidence type="ECO:0000313" key="2">
    <source>
        <dbReference type="Proteomes" id="UP000824681"/>
    </source>
</evidence>
<keyword evidence="2" id="KW-1185">Reference proteome</keyword>
<evidence type="ECO:0000313" key="1">
    <source>
        <dbReference type="EMBL" id="QYC45204.1"/>
    </source>
</evidence>
<proteinExistence type="predicted"/>
<gene>
    <name evidence="1" type="ORF">Nocox_38270</name>
</gene>
<protein>
    <submittedName>
        <fullName evidence="1">Uncharacterized protein</fullName>
    </submittedName>
</protein>
<organism evidence="1 2">
    <name type="scientific">Nonomuraea coxensis DSM 45129</name>
    <dbReference type="NCBI Taxonomy" id="1122611"/>
    <lineage>
        <taxon>Bacteria</taxon>
        <taxon>Bacillati</taxon>
        <taxon>Actinomycetota</taxon>
        <taxon>Actinomycetes</taxon>
        <taxon>Streptosporangiales</taxon>
        <taxon>Streptosporangiaceae</taxon>
        <taxon>Nonomuraea</taxon>
    </lineage>
</organism>
<dbReference type="EMBL" id="CP068985">
    <property type="protein sequence ID" value="QYC45204.1"/>
    <property type="molecule type" value="Genomic_DNA"/>
</dbReference>
<dbReference type="RefSeq" id="WP_020544932.1">
    <property type="nucleotide sequence ID" value="NZ_CP068985.1"/>
</dbReference>
<accession>A0ABX8UEJ8</accession>
<dbReference type="Proteomes" id="UP000824681">
    <property type="component" value="Chromosome"/>
</dbReference>
<reference evidence="1 2" key="1">
    <citation type="journal article" date="2021" name="ACS Chem. Biol.">
        <title>Genomic-Led Discovery of a Novel Glycopeptide Antibiotic by Nonomuraea coxensis DSM 45129.</title>
        <authorList>
            <person name="Yushchuk O."/>
            <person name="Vior N.M."/>
            <person name="Andreo-Vidal A."/>
            <person name="Berini F."/>
            <person name="Ruckert C."/>
            <person name="Busche T."/>
            <person name="Binda E."/>
            <person name="Kalinowski J."/>
            <person name="Truman A.W."/>
            <person name="Marinelli F."/>
        </authorList>
    </citation>
    <scope>NUCLEOTIDE SEQUENCE [LARGE SCALE GENOMIC DNA]</scope>
    <source>
        <strain evidence="1 2">DSM 45129</strain>
    </source>
</reference>